<dbReference type="InterPro" id="IPR038844">
    <property type="entry name" value="CFAP157"/>
</dbReference>
<evidence type="ECO:0000256" key="6">
    <source>
        <dbReference type="ARBA" id="ARBA00023273"/>
    </source>
</evidence>
<dbReference type="EMBL" id="HBEZ01025040">
    <property type="protein sequence ID" value="CAD8636133.1"/>
    <property type="molecule type" value="Transcribed_RNA"/>
</dbReference>
<name>A0A7S0QKT2_9CRYP</name>
<gene>
    <name evidence="9" type="ORF">CCUR1050_LOCUS13814</name>
</gene>
<evidence type="ECO:0000256" key="4">
    <source>
        <dbReference type="ARBA" id="ARBA00023054"/>
    </source>
</evidence>
<feature type="compositionally biased region" description="Basic residues" evidence="8">
    <location>
        <begin position="416"/>
        <end position="427"/>
    </location>
</feature>
<comment type="subcellular location">
    <subcellularLocation>
        <location evidence="1">Cell projection</location>
        <location evidence="1">Cilium</location>
    </subcellularLocation>
</comment>
<feature type="compositionally biased region" description="Basic residues" evidence="8">
    <location>
        <begin position="1"/>
        <end position="12"/>
    </location>
</feature>
<dbReference type="AlphaFoldDB" id="A0A7S0QKT2"/>
<evidence type="ECO:0000256" key="7">
    <source>
        <dbReference type="SAM" id="Coils"/>
    </source>
</evidence>
<dbReference type="GO" id="GO:0008017">
    <property type="term" value="F:microtubule binding"/>
    <property type="evidence" value="ECO:0007669"/>
    <property type="project" value="TreeGrafter"/>
</dbReference>
<comment type="similarity">
    <text evidence="2">Belongs to the CFAP157 family.</text>
</comment>
<evidence type="ECO:0000256" key="5">
    <source>
        <dbReference type="ARBA" id="ARBA00023069"/>
    </source>
</evidence>
<evidence type="ECO:0000313" key="9">
    <source>
        <dbReference type="EMBL" id="CAD8636133.1"/>
    </source>
</evidence>
<evidence type="ECO:0000256" key="8">
    <source>
        <dbReference type="SAM" id="MobiDB-lite"/>
    </source>
</evidence>
<keyword evidence="4 7" id="KW-0175">Coiled coil</keyword>
<organism evidence="9">
    <name type="scientific">Cryptomonas curvata</name>
    <dbReference type="NCBI Taxonomy" id="233186"/>
    <lineage>
        <taxon>Eukaryota</taxon>
        <taxon>Cryptophyceae</taxon>
        <taxon>Cryptomonadales</taxon>
        <taxon>Cryptomonadaceae</taxon>
        <taxon>Cryptomonas</taxon>
    </lineage>
</organism>
<evidence type="ECO:0000256" key="1">
    <source>
        <dbReference type="ARBA" id="ARBA00004138"/>
    </source>
</evidence>
<keyword evidence="6" id="KW-0966">Cell projection</keyword>
<feature type="coiled-coil region" evidence="7">
    <location>
        <begin position="144"/>
        <end position="207"/>
    </location>
</feature>
<evidence type="ECO:0000256" key="2">
    <source>
        <dbReference type="ARBA" id="ARBA00010841"/>
    </source>
</evidence>
<sequence>MPKKGAKGKSKAAKTAGNIAGGQKEEIVPPTAQEVLELVTARKKLERALQAQDALKEENERLREQTLQEQTHQTEIFSYLNKELVEKSQSLHALERQVHMLENSVSNQSTDFDQKLIEEKRAARDLTTKLAKEVGRYERELVDLNNFIARKAALERELEETRTDLLSERKKHEQIIAELERKTQQEKERLRREMEAKIREAKETFMRSTDAQLETTTKSTIRDNEQMANEMAFQSVETDRLHQRNKKLAEENVSARRELALHVQGEEELAKRNHAYLSTIESLMAKLKYVESANLELEASSGAGPPLSRRDGAAGGAAAAFKQRGAILQDTLEEAYRGLETLQRDMEARNTGLERVESLRETEGARILRAAEEAKRAAGLDRQRVPPEHRSAFLDALLAALAHHGPGPGPGPGRGGRGRPAGRRGRRNGALGGRAADRAPRPAWPPPRPAGCAPPPFPAATPPAPGPCCAPPCRAAASPAPDTPPPACPAGSPPAA</sequence>
<dbReference type="GO" id="GO:0036064">
    <property type="term" value="C:ciliary basal body"/>
    <property type="evidence" value="ECO:0007669"/>
    <property type="project" value="TreeGrafter"/>
</dbReference>
<protein>
    <recommendedName>
        <fullName evidence="3">Cilia- and flagella-associated protein 157</fullName>
    </recommendedName>
</protein>
<keyword evidence="5" id="KW-0969">Cilium</keyword>
<proteinExistence type="inferred from homology"/>
<feature type="coiled-coil region" evidence="7">
    <location>
        <begin position="38"/>
        <end position="111"/>
    </location>
</feature>
<dbReference type="PANTHER" id="PTHR31954">
    <property type="entry name" value="CILIA- AND FLAGELLA-ASSOCIATED PROTEIN 157"/>
    <property type="match status" value="1"/>
</dbReference>
<feature type="region of interest" description="Disordered" evidence="8">
    <location>
        <begin position="1"/>
        <end position="26"/>
    </location>
</feature>
<accession>A0A7S0QKT2</accession>
<feature type="region of interest" description="Disordered" evidence="8">
    <location>
        <begin position="402"/>
        <end position="496"/>
    </location>
</feature>
<dbReference type="PANTHER" id="PTHR31954:SF1">
    <property type="entry name" value="CILIA- AND FLAGELLA-ASSOCIATED PROTEIN 157"/>
    <property type="match status" value="1"/>
</dbReference>
<evidence type="ECO:0000256" key="3">
    <source>
        <dbReference type="ARBA" id="ARBA00014087"/>
    </source>
</evidence>
<feature type="compositionally biased region" description="Pro residues" evidence="8">
    <location>
        <begin position="442"/>
        <end position="469"/>
    </location>
</feature>
<feature type="compositionally biased region" description="Pro residues" evidence="8">
    <location>
        <begin position="481"/>
        <end position="496"/>
    </location>
</feature>
<reference evidence="9" key="1">
    <citation type="submission" date="2021-01" db="EMBL/GenBank/DDBJ databases">
        <authorList>
            <person name="Corre E."/>
            <person name="Pelletier E."/>
            <person name="Niang G."/>
            <person name="Scheremetjew M."/>
            <person name="Finn R."/>
            <person name="Kale V."/>
            <person name="Holt S."/>
            <person name="Cochrane G."/>
            <person name="Meng A."/>
            <person name="Brown T."/>
            <person name="Cohen L."/>
        </authorList>
    </citation>
    <scope>NUCLEOTIDE SEQUENCE</scope>
    <source>
        <strain evidence="9">CCAP979/52</strain>
    </source>
</reference>